<dbReference type="PANTHER" id="PTHR15263">
    <property type="entry name" value="I-KAPPA-B-LIKE PROTEIN IKBL"/>
    <property type="match status" value="1"/>
</dbReference>
<evidence type="ECO:0000313" key="8">
    <source>
        <dbReference type="EMBL" id="KAF2103546.1"/>
    </source>
</evidence>
<evidence type="ECO:0000256" key="5">
    <source>
        <dbReference type="ARBA" id="ARBA00023242"/>
    </source>
</evidence>
<organism evidence="8 9">
    <name type="scientific">Rhizodiscina lignyota</name>
    <dbReference type="NCBI Taxonomy" id="1504668"/>
    <lineage>
        <taxon>Eukaryota</taxon>
        <taxon>Fungi</taxon>
        <taxon>Dikarya</taxon>
        <taxon>Ascomycota</taxon>
        <taxon>Pezizomycotina</taxon>
        <taxon>Dothideomycetes</taxon>
        <taxon>Pleosporomycetidae</taxon>
        <taxon>Aulographales</taxon>
        <taxon>Rhizodiscinaceae</taxon>
        <taxon>Rhizodiscina</taxon>
    </lineage>
</organism>
<keyword evidence="9" id="KW-1185">Reference proteome</keyword>
<evidence type="ECO:0000256" key="2">
    <source>
        <dbReference type="ARBA" id="ARBA00022553"/>
    </source>
</evidence>
<keyword evidence="3" id="KW-0677">Repeat</keyword>
<dbReference type="Proteomes" id="UP000799772">
    <property type="component" value="Unassembled WGS sequence"/>
</dbReference>
<comment type="subcellular location">
    <subcellularLocation>
        <location evidence="1">Nucleus</location>
    </subcellularLocation>
</comment>
<feature type="transmembrane region" description="Helical" evidence="7">
    <location>
        <begin position="136"/>
        <end position="157"/>
    </location>
</feature>
<dbReference type="OrthoDB" id="4764735at2759"/>
<name>A0A9P4ISP2_9PEZI</name>
<keyword evidence="4" id="KW-0040">ANK repeat</keyword>
<comment type="caution">
    <text evidence="8">The sequence shown here is derived from an EMBL/GenBank/DDBJ whole genome shotgun (WGS) entry which is preliminary data.</text>
</comment>
<sequence>MEPQILRQVDSLFETAQRLLPVDQDRLHRIYKNLSSGYNSTLKQAHAIFSRNIGAKAATRTQQAWNAIYQSLLGVGDFFLRCVKAVKSSALWIAHLPKATITAISQWMNRTSQAISTGVHAILAAIKLFLKVLGFGILVVLSLVVLSIAVQAVVRIYRRYQHEEQLRIQRELRAKHRREEAERQARIREEAERGQRRAEEHRRQEQERKRREEAQRRRQTGENKRKVYKQWLAQREALFACREAMTRFPDPPDWPCTAACPDNEVLKACRHTIKRLYEASGVDDLQELLEKEKLEWHPDKFGRCPSSSREMIQAKVTEMFKIIQALLDESRQSRKEN</sequence>
<dbReference type="PANTHER" id="PTHR15263:SF1">
    <property type="entry name" value="NF-KAPPA-B INHIBITOR-LIKE PROTEIN 1"/>
    <property type="match status" value="1"/>
</dbReference>
<gene>
    <name evidence="8" type="ORF">NA57DRAFT_72522</name>
</gene>
<accession>A0A9P4ISP2</accession>
<keyword evidence="7" id="KW-0812">Transmembrane</keyword>
<keyword evidence="5" id="KW-0539">Nucleus</keyword>
<protein>
    <submittedName>
        <fullName evidence="8">Uncharacterized protein</fullName>
    </submittedName>
</protein>
<feature type="region of interest" description="Disordered" evidence="6">
    <location>
        <begin position="179"/>
        <end position="221"/>
    </location>
</feature>
<evidence type="ECO:0000256" key="1">
    <source>
        <dbReference type="ARBA" id="ARBA00004123"/>
    </source>
</evidence>
<dbReference type="GO" id="GO:0043124">
    <property type="term" value="P:negative regulation of canonical NF-kappaB signal transduction"/>
    <property type="evidence" value="ECO:0007669"/>
    <property type="project" value="InterPro"/>
</dbReference>
<proteinExistence type="predicted"/>
<evidence type="ECO:0000256" key="4">
    <source>
        <dbReference type="ARBA" id="ARBA00023043"/>
    </source>
</evidence>
<dbReference type="InterPro" id="IPR038753">
    <property type="entry name" value="NFKBIL1"/>
</dbReference>
<evidence type="ECO:0000313" key="9">
    <source>
        <dbReference type="Proteomes" id="UP000799772"/>
    </source>
</evidence>
<reference evidence="8" key="1">
    <citation type="journal article" date="2020" name="Stud. Mycol.">
        <title>101 Dothideomycetes genomes: a test case for predicting lifestyles and emergence of pathogens.</title>
        <authorList>
            <person name="Haridas S."/>
            <person name="Albert R."/>
            <person name="Binder M."/>
            <person name="Bloem J."/>
            <person name="Labutti K."/>
            <person name="Salamov A."/>
            <person name="Andreopoulos B."/>
            <person name="Baker S."/>
            <person name="Barry K."/>
            <person name="Bills G."/>
            <person name="Bluhm B."/>
            <person name="Cannon C."/>
            <person name="Castanera R."/>
            <person name="Culley D."/>
            <person name="Daum C."/>
            <person name="Ezra D."/>
            <person name="Gonzalez J."/>
            <person name="Henrissat B."/>
            <person name="Kuo A."/>
            <person name="Liang C."/>
            <person name="Lipzen A."/>
            <person name="Lutzoni F."/>
            <person name="Magnuson J."/>
            <person name="Mondo S."/>
            <person name="Nolan M."/>
            <person name="Ohm R."/>
            <person name="Pangilinan J."/>
            <person name="Park H.-J."/>
            <person name="Ramirez L."/>
            <person name="Alfaro M."/>
            <person name="Sun H."/>
            <person name="Tritt A."/>
            <person name="Yoshinaga Y."/>
            <person name="Zwiers L.-H."/>
            <person name="Turgeon B."/>
            <person name="Goodwin S."/>
            <person name="Spatafora J."/>
            <person name="Crous P."/>
            <person name="Grigoriev I."/>
        </authorList>
    </citation>
    <scope>NUCLEOTIDE SEQUENCE</scope>
    <source>
        <strain evidence="8">CBS 133067</strain>
    </source>
</reference>
<evidence type="ECO:0000256" key="7">
    <source>
        <dbReference type="SAM" id="Phobius"/>
    </source>
</evidence>
<evidence type="ECO:0000256" key="6">
    <source>
        <dbReference type="SAM" id="MobiDB-lite"/>
    </source>
</evidence>
<dbReference type="EMBL" id="ML978122">
    <property type="protein sequence ID" value="KAF2103546.1"/>
    <property type="molecule type" value="Genomic_DNA"/>
</dbReference>
<keyword evidence="7" id="KW-0472">Membrane</keyword>
<keyword evidence="2" id="KW-0597">Phosphoprotein</keyword>
<dbReference type="AlphaFoldDB" id="A0A9P4ISP2"/>
<keyword evidence="7" id="KW-1133">Transmembrane helix</keyword>
<dbReference type="GO" id="GO:0005634">
    <property type="term" value="C:nucleus"/>
    <property type="evidence" value="ECO:0007669"/>
    <property type="project" value="UniProtKB-SubCell"/>
</dbReference>
<evidence type="ECO:0000256" key="3">
    <source>
        <dbReference type="ARBA" id="ARBA00022737"/>
    </source>
</evidence>